<dbReference type="Pfam" id="PF00126">
    <property type="entry name" value="HTH_1"/>
    <property type="match status" value="1"/>
</dbReference>
<sequence length="292" mass="31825">MRLPLVMLEIFTAIAEHGSLRGAAESLGLTPSTVSHQLKNLETQIGTKLVVRTSRSLSLTEAGKALFEGTAPGFSQIAQGFGNARMAGQRPRGPLNVAMPELAYHAVLAEALRRFQTEHPDIELELSIGDGLVDILKDGRHAGIRSGEIISENMVAIRLTPPLRLAVAGAPGYFSINGIPQSPQDLQNHNCIRYRFISSGQFAPWVFSGEDADYTIAVTGSTIVNSLPVAVNAAIEECGLVFLLRDYIKEEIDTGKLQVVLDDHATHTAGLFLYFPTEYRNYKPLRALIDFL</sequence>
<dbReference type="Proteomes" id="UP000240418">
    <property type="component" value="Unassembled WGS sequence"/>
</dbReference>
<dbReference type="InterPro" id="IPR036390">
    <property type="entry name" value="WH_DNA-bd_sf"/>
</dbReference>
<comment type="caution">
    <text evidence="6">The sequence shown here is derived from an EMBL/GenBank/DDBJ whole genome shotgun (WGS) entry which is preliminary data.</text>
</comment>
<reference evidence="6 7" key="1">
    <citation type="submission" date="2018-03" db="EMBL/GenBank/DDBJ databases">
        <title>Genomic Encyclopedia of Archaeal and Bacterial Type Strains, Phase II (KMG-II): from individual species to whole genera.</title>
        <authorList>
            <person name="Goeker M."/>
        </authorList>
    </citation>
    <scope>NUCLEOTIDE SEQUENCE [LARGE SCALE GENOMIC DNA]</scope>
    <source>
        <strain evidence="6 7">DSM 100673</strain>
    </source>
</reference>
<keyword evidence="4" id="KW-0804">Transcription</keyword>
<dbReference type="InterPro" id="IPR036388">
    <property type="entry name" value="WH-like_DNA-bd_sf"/>
</dbReference>
<dbReference type="GO" id="GO:0003700">
    <property type="term" value="F:DNA-binding transcription factor activity"/>
    <property type="evidence" value="ECO:0007669"/>
    <property type="project" value="InterPro"/>
</dbReference>
<dbReference type="AlphaFoldDB" id="A0A2P8FJ33"/>
<gene>
    <name evidence="6" type="ORF">CLV88_101133</name>
</gene>
<dbReference type="FunFam" id="1.10.10.10:FF:000001">
    <property type="entry name" value="LysR family transcriptional regulator"/>
    <property type="match status" value="1"/>
</dbReference>
<dbReference type="GO" id="GO:0006351">
    <property type="term" value="P:DNA-templated transcription"/>
    <property type="evidence" value="ECO:0007669"/>
    <property type="project" value="TreeGrafter"/>
</dbReference>
<dbReference type="SUPFAM" id="SSF46785">
    <property type="entry name" value="Winged helix' DNA-binding domain"/>
    <property type="match status" value="1"/>
</dbReference>
<evidence type="ECO:0000256" key="2">
    <source>
        <dbReference type="ARBA" id="ARBA00023015"/>
    </source>
</evidence>
<dbReference type="RefSeq" id="WP_165798778.1">
    <property type="nucleotide sequence ID" value="NZ_PYGJ01000001.1"/>
</dbReference>
<keyword evidence="2" id="KW-0805">Transcription regulation</keyword>
<protein>
    <submittedName>
        <fullName evidence="6">LysR family transcriptional regulator</fullName>
    </submittedName>
</protein>
<organism evidence="6 7">
    <name type="scientific">Shimia abyssi</name>
    <dbReference type="NCBI Taxonomy" id="1662395"/>
    <lineage>
        <taxon>Bacteria</taxon>
        <taxon>Pseudomonadati</taxon>
        <taxon>Pseudomonadota</taxon>
        <taxon>Alphaproteobacteria</taxon>
        <taxon>Rhodobacterales</taxon>
        <taxon>Roseobacteraceae</taxon>
    </lineage>
</organism>
<evidence type="ECO:0000256" key="4">
    <source>
        <dbReference type="ARBA" id="ARBA00023163"/>
    </source>
</evidence>
<dbReference type="InterPro" id="IPR000847">
    <property type="entry name" value="LysR_HTH_N"/>
</dbReference>
<dbReference type="PANTHER" id="PTHR30537">
    <property type="entry name" value="HTH-TYPE TRANSCRIPTIONAL REGULATOR"/>
    <property type="match status" value="1"/>
</dbReference>
<dbReference type="GO" id="GO:0043565">
    <property type="term" value="F:sequence-specific DNA binding"/>
    <property type="evidence" value="ECO:0007669"/>
    <property type="project" value="TreeGrafter"/>
</dbReference>
<evidence type="ECO:0000256" key="3">
    <source>
        <dbReference type="ARBA" id="ARBA00023125"/>
    </source>
</evidence>
<dbReference type="InterPro" id="IPR058163">
    <property type="entry name" value="LysR-type_TF_proteobact-type"/>
</dbReference>
<name>A0A2P8FJ33_9RHOB</name>
<evidence type="ECO:0000256" key="1">
    <source>
        <dbReference type="ARBA" id="ARBA00009437"/>
    </source>
</evidence>
<dbReference type="PANTHER" id="PTHR30537:SF1">
    <property type="entry name" value="HTH-TYPE TRANSCRIPTIONAL REGULATOR PGRR"/>
    <property type="match status" value="1"/>
</dbReference>
<evidence type="ECO:0000313" key="7">
    <source>
        <dbReference type="Proteomes" id="UP000240418"/>
    </source>
</evidence>
<evidence type="ECO:0000313" key="6">
    <source>
        <dbReference type="EMBL" id="PSL21709.1"/>
    </source>
</evidence>
<dbReference type="PROSITE" id="PS50931">
    <property type="entry name" value="HTH_LYSR"/>
    <property type="match status" value="1"/>
</dbReference>
<dbReference type="Gene3D" id="3.40.190.290">
    <property type="match status" value="1"/>
</dbReference>
<keyword evidence="7" id="KW-1185">Reference proteome</keyword>
<accession>A0A2P8FJ33</accession>
<evidence type="ECO:0000259" key="5">
    <source>
        <dbReference type="PROSITE" id="PS50931"/>
    </source>
</evidence>
<keyword evidence="3" id="KW-0238">DNA-binding</keyword>
<dbReference type="Pfam" id="PF03466">
    <property type="entry name" value="LysR_substrate"/>
    <property type="match status" value="1"/>
</dbReference>
<dbReference type="EMBL" id="PYGJ01000001">
    <property type="protein sequence ID" value="PSL21709.1"/>
    <property type="molecule type" value="Genomic_DNA"/>
</dbReference>
<dbReference type="Gene3D" id="1.10.10.10">
    <property type="entry name" value="Winged helix-like DNA-binding domain superfamily/Winged helix DNA-binding domain"/>
    <property type="match status" value="1"/>
</dbReference>
<proteinExistence type="inferred from homology"/>
<dbReference type="InterPro" id="IPR005119">
    <property type="entry name" value="LysR_subst-bd"/>
</dbReference>
<feature type="domain" description="HTH lysR-type" evidence="5">
    <location>
        <begin position="1"/>
        <end position="60"/>
    </location>
</feature>
<dbReference type="SUPFAM" id="SSF53850">
    <property type="entry name" value="Periplasmic binding protein-like II"/>
    <property type="match status" value="1"/>
</dbReference>
<comment type="similarity">
    <text evidence="1">Belongs to the LysR transcriptional regulatory family.</text>
</comment>